<keyword evidence="3" id="KW-0863">Zinc-finger</keyword>
<name>A0AAW0PD18_9GOBI</name>
<dbReference type="SUPFAM" id="SSF57903">
    <property type="entry name" value="FYVE/PHD zinc finger"/>
    <property type="match status" value="1"/>
</dbReference>
<dbReference type="SMART" id="SM00249">
    <property type="entry name" value="PHD"/>
    <property type="match status" value="1"/>
</dbReference>
<keyword evidence="8" id="KW-1185">Reference proteome</keyword>
<evidence type="ECO:0000256" key="3">
    <source>
        <dbReference type="ARBA" id="ARBA00022771"/>
    </source>
</evidence>
<feature type="domain" description="Zinc finger PHD-type" evidence="6">
    <location>
        <begin position="1"/>
        <end position="35"/>
    </location>
</feature>
<evidence type="ECO:0000256" key="1">
    <source>
        <dbReference type="ARBA" id="ARBA00004123"/>
    </source>
</evidence>
<dbReference type="GO" id="GO:0008270">
    <property type="term" value="F:zinc ion binding"/>
    <property type="evidence" value="ECO:0007669"/>
    <property type="project" value="UniProtKB-KW"/>
</dbReference>
<dbReference type="GO" id="GO:0045893">
    <property type="term" value="P:positive regulation of DNA-templated transcription"/>
    <property type="evidence" value="ECO:0007669"/>
    <property type="project" value="TreeGrafter"/>
</dbReference>
<dbReference type="AlphaFoldDB" id="A0AAW0PD18"/>
<keyword evidence="5" id="KW-0539">Nucleus</keyword>
<dbReference type="Proteomes" id="UP001460270">
    <property type="component" value="Unassembled WGS sequence"/>
</dbReference>
<reference evidence="8" key="1">
    <citation type="submission" date="2024-04" db="EMBL/GenBank/DDBJ databases">
        <title>Salinicola lusitanus LLJ914,a marine bacterium isolated from the Okinawa Trough.</title>
        <authorList>
            <person name="Li J."/>
        </authorList>
    </citation>
    <scope>NUCLEOTIDE SEQUENCE [LARGE SCALE GENOMIC DNA]</scope>
</reference>
<dbReference type="InterPro" id="IPR001965">
    <property type="entry name" value="Znf_PHD"/>
</dbReference>
<evidence type="ECO:0000256" key="4">
    <source>
        <dbReference type="ARBA" id="ARBA00022833"/>
    </source>
</evidence>
<dbReference type="PANTHER" id="PTHR46174">
    <property type="entry name" value="CXXC-TYPE ZINC FINGER PROTEIN 1"/>
    <property type="match status" value="1"/>
</dbReference>
<evidence type="ECO:0000256" key="2">
    <source>
        <dbReference type="ARBA" id="ARBA00022723"/>
    </source>
</evidence>
<accession>A0AAW0PD18</accession>
<protein>
    <recommendedName>
        <fullName evidence="6">Zinc finger PHD-type domain-containing protein</fullName>
    </recommendedName>
</protein>
<dbReference type="Pfam" id="PF00628">
    <property type="entry name" value="PHD"/>
    <property type="match status" value="1"/>
</dbReference>
<evidence type="ECO:0000256" key="5">
    <source>
        <dbReference type="ARBA" id="ARBA00023242"/>
    </source>
</evidence>
<dbReference type="EMBL" id="JBBPFD010000008">
    <property type="protein sequence ID" value="KAK7916207.1"/>
    <property type="molecule type" value="Genomic_DNA"/>
</dbReference>
<proteinExistence type="predicted"/>
<dbReference type="InterPro" id="IPR037869">
    <property type="entry name" value="Spp1/CFP1"/>
</dbReference>
<comment type="caution">
    <text evidence="7">The sequence shown here is derived from an EMBL/GenBank/DDBJ whole genome shotgun (WGS) entry which is preliminary data.</text>
</comment>
<sequence>MIECDICQDWFHGSCVGVEEENAAEIDLYHCPNCQVIHGPSVMRKRRGGNKQSDAGAVGVRDPSRPVKQAVLSLLESYGAAPSQMRMRSY</sequence>
<dbReference type="PANTHER" id="PTHR46174:SF1">
    <property type="entry name" value="CXXC-TYPE ZINC FINGER PROTEIN 1"/>
    <property type="match status" value="1"/>
</dbReference>
<organism evidence="7 8">
    <name type="scientific">Mugilogobius chulae</name>
    <name type="common">yellowstripe goby</name>
    <dbReference type="NCBI Taxonomy" id="88201"/>
    <lineage>
        <taxon>Eukaryota</taxon>
        <taxon>Metazoa</taxon>
        <taxon>Chordata</taxon>
        <taxon>Craniata</taxon>
        <taxon>Vertebrata</taxon>
        <taxon>Euteleostomi</taxon>
        <taxon>Actinopterygii</taxon>
        <taxon>Neopterygii</taxon>
        <taxon>Teleostei</taxon>
        <taxon>Neoteleostei</taxon>
        <taxon>Acanthomorphata</taxon>
        <taxon>Gobiaria</taxon>
        <taxon>Gobiiformes</taxon>
        <taxon>Gobioidei</taxon>
        <taxon>Gobiidae</taxon>
        <taxon>Gobionellinae</taxon>
        <taxon>Mugilogobius</taxon>
    </lineage>
</organism>
<dbReference type="InterPro" id="IPR019787">
    <property type="entry name" value="Znf_PHD-finger"/>
</dbReference>
<dbReference type="GO" id="GO:0048188">
    <property type="term" value="C:Set1C/COMPASS complex"/>
    <property type="evidence" value="ECO:0007669"/>
    <property type="project" value="InterPro"/>
</dbReference>
<evidence type="ECO:0000259" key="6">
    <source>
        <dbReference type="SMART" id="SM00249"/>
    </source>
</evidence>
<gene>
    <name evidence="7" type="ORF">WMY93_011968</name>
</gene>
<keyword evidence="4" id="KW-0862">Zinc</keyword>
<evidence type="ECO:0000313" key="7">
    <source>
        <dbReference type="EMBL" id="KAK7916207.1"/>
    </source>
</evidence>
<dbReference type="InterPro" id="IPR011011">
    <property type="entry name" value="Znf_FYVE_PHD"/>
</dbReference>
<evidence type="ECO:0000313" key="8">
    <source>
        <dbReference type="Proteomes" id="UP001460270"/>
    </source>
</evidence>
<dbReference type="Gene3D" id="2.60.120.650">
    <property type="entry name" value="Cupin"/>
    <property type="match status" value="1"/>
</dbReference>
<comment type="subcellular location">
    <subcellularLocation>
        <location evidence="1">Nucleus</location>
    </subcellularLocation>
</comment>
<keyword evidence="2" id="KW-0479">Metal-binding</keyword>